<name>A0A916LDS9_MYCTX</name>
<proteinExistence type="predicted"/>
<reference evidence="2" key="1">
    <citation type="submission" date="2015-03" db="EMBL/GenBank/DDBJ databases">
        <authorList>
            <consortium name="Pathogen Informatics"/>
        </authorList>
    </citation>
    <scope>NUCLEOTIDE SEQUENCE [LARGE SCALE GENOMIC DNA]</scope>
    <source>
        <strain evidence="2">N09902308</strain>
    </source>
</reference>
<sequence length="93" mass="9816">MRKSQKSVTTGFFALNARSPANTTTAVWVSRTSMKGSSVTGWASHVPSLVGESMAVAKPSSHDCRATITGTRAACKTALLTDPRSMPVKPPRP</sequence>
<comment type="caution">
    <text evidence="1">The sequence shown here is derived from an EMBL/GenBank/DDBJ whole genome shotgun (WGS) entry which is preliminary data.</text>
</comment>
<protein>
    <submittedName>
        <fullName evidence="1">Uncharacterized protein</fullName>
    </submittedName>
</protein>
<dbReference type="AlphaFoldDB" id="A0A916LDS9"/>
<accession>A0A916LDS9</accession>
<evidence type="ECO:0000313" key="2">
    <source>
        <dbReference type="Proteomes" id="UP000039021"/>
    </source>
</evidence>
<evidence type="ECO:0000313" key="1">
    <source>
        <dbReference type="EMBL" id="COZ21493.1"/>
    </source>
</evidence>
<dbReference type="Proteomes" id="UP000039021">
    <property type="component" value="Unassembled WGS sequence"/>
</dbReference>
<gene>
    <name evidence="1" type="ORF">ERS007739_03514</name>
</gene>
<dbReference type="EMBL" id="CSBK01001845">
    <property type="protein sequence ID" value="COZ21493.1"/>
    <property type="molecule type" value="Genomic_DNA"/>
</dbReference>
<organism evidence="1 2">
    <name type="scientific">Mycobacterium tuberculosis</name>
    <dbReference type="NCBI Taxonomy" id="1773"/>
    <lineage>
        <taxon>Bacteria</taxon>
        <taxon>Bacillati</taxon>
        <taxon>Actinomycetota</taxon>
        <taxon>Actinomycetes</taxon>
        <taxon>Mycobacteriales</taxon>
        <taxon>Mycobacteriaceae</taxon>
        <taxon>Mycobacterium</taxon>
        <taxon>Mycobacterium tuberculosis complex</taxon>
    </lineage>
</organism>